<proteinExistence type="predicted"/>
<dbReference type="Proteomes" id="UP000201737">
    <property type="component" value="Segment"/>
</dbReference>
<organism evidence="2 3">
    <name type="scientific">Leucania separata nucleopolyhedrovirus</name>
    <name type="common">LsNPV</name>
    <dbReference type="NCBI Taxonomy" id="1307956"/>
    <lineage>
        <taxon>Viruses</taxon>
        <taxon>Viruses incertae sedis</taxon>
        <taxon>Naldaviricetes</taxon>
        <taxon>Lefavirales</taxon>
        <taxon>Baculoviridae</taxon>
        <taxon>Alphabaculovirus</taxon>
        <taxon>Alphabaculovirus leseparatae</taxon>
    </lineage>
</organism>
<feature type="region of interest" description="Disordered" evidence="1">
    <location>
        <begin position="1"/>
        <end position="85"/>
    </location>
</feature>
<organismHost>
    <name type="scientific">Lepidoptera</name>
    <name type="common">moths &amp; butterflies</name>
    <dbReference type="NCBI Taxonomy" id="7088"/>
</organismHost>
<dbReference type="GeneID" id="5176366"/>
<keyword evidence="3" id="KW-1185">Reference proteome</keyword>
<dbReference type="KEGG" id="vg:5176366"/>
<reference evidence="2 3" key="2">
    <citation type="journal article" date="2007" name="Virus Res.">
        <title>P13 of Leucania separata multiple nuclear polyhedrosis virus affected the polyhedra and budded virions yields of AcMNPV.</title>
        <authorList>
            <person name="Du E.Q."/>
            <person name="Yan F."/>
            <person name="Jin W.X."/>
            <person name="Lu N."/>
            <person name="Xiao H.Z."/>
            <person name="Lu S.Y."/>
            <person name="Qi Y.P."/>
        </authorList>
    </citation>
    <scope>NUCLEOTIDE SEQUENCE [LARGE SCALE GENOMIC DNA]</scope>
    <source>
        <strain evidence="2 3">AH1</strain>
    </source>
</reference>
<feature type="compositionally biased region" description="Polar residues" evidence="1">
    <location>
        <begin position="76"/>
        <end position="85"/>
    </location>
</feature>
<dbReference type="RefSeq" id="YP_758326.1">
    <property type="nucleotide sequence ID" value="NC_008348.1"/>
</dbReference>
<evidence type="ECO:0000313" key="2">
    <source>
        <dbReference type="EMBL" id="AAR28793.1"/>
    </source>
</evidence>
<name>Q0IL90_NPVLS</name>
<protein>
    <submittedName>
        <fullName evidence="2">ORF29</fullName>
    </submittedName>
</protein>
<evidence type="ECO:0000256" key="1">
    <source>
        <dbReference type="SAM" id="MobiDB-lite"/>
    </source>
</evidence>
<evidence type="ECO:0000313" key="3">
    <source>
        <dbReference type="Proteomes" id="UP000201737"/>
    </source>
</evidence>
<feature type="compositionally biased region" description="Basic and acidic residues" evidence="1">
    <location>
        <begin position="46"/>
        <end position="59"/>
    </location>
</feature>
<dbReference type="EMBL" id="AY394490">
    <property type="protein sequence ID" value="AAR28793.1"/>
    <property type="molecule type" value="Genomic_DNA"/>
</dbReference>
<sequence length="85" mass="9713">MRPRLDVRVFLGPTHNGQEEHRTPTLGHNGGEAAVERQNRSSRTASQDHQEQRRTDQHRPSTVHAKNAVSRVRQQKLLSETLSKI</sequence>
<accession>Q0IL90</accession>
<reference evidence="2 3" key="1">
    <citation type="journal article" date="2007" name="Virus Genes">
        <title>Genome sequence of Leucania seperata nucleopolyhedrovirus.</title>
        <authorList>
            <person name="Xiao H."/>
            <person name="Qi Y."/>
        </authorList>
    </citation>
    <scope>NUCLEOTIDE SEQUENCE [LARGE SCALE GENOMIC DNA]</scope>
    <source>
        <strain evidence="2 3">AH1</strain>
    </source>
</reference>